<proteinExistence type="predicted"/>
<evidence type="ECO:0000256" key="1">
    <source>
        <dbReference type="ARBA" id="ARBA00022801"/>
    </source>
</evidence>
<dbReference type="PANTHER" id="PTHR43674:SF2">
    <property type="entry name" value="BETA-UREIDOPROPIONASE"/>
    <property type="match status" value="1"/>
</dbReference>
<reference evidence="3 4" key="1">
    <citation type="submission" date="2019-03" db="EMBL/GenBank/DDBJ databases">
        <title>Genomic Encyclopedia of Type Strains, Phase III (KMG-III): the genomes of soil and plant-associated and newly described type strains.</title>
        <authorList>
            <person name="Whitman W."/>
        </authorList>
    </citation>
    <scope>NUCLEOTIDE SEQUENCE [LARGE SCALE GENOMIC DNA]</scope>
    <source>
        <strain evidence="3 4">CECT 8283</strain>
    </source>
</reference>
<organism evidence="3 4">
    <name type="scientific">Tenacibaculum caenipelagi</name>
    <dbReference type="NCBI Taxonomy" id="1325435"/>
    <lineage>
        <taxon>Bacteria</taxon>
        <taxon>Pseudomonadati</taxon>
        <taxon>Bacteroidota</taxon>
        <taxon>Flavobacteriia</taxon>
        <taxon>Flavobacteriales</taxon>
        <taxon>Flavobacteriaceae</taxon>
        <taxon>Tenacibaculum</taxon>
    </lineage>
</organism>
<dbReference type="PROSITE" id="PS50263">
    <property type="entry name" value="CN_HYDROLASE"/>
    <property type="match status" value="1"/>
</dbReference>
<name>A0A4R6TC37_9FLAO</name>
<dbReference type="Gene3D" id="3.60.110.10">
    <property type="entry name" value="Carbon-nitrogen hydrolase"/>
    <property type="match status" value="1"/>
</dbReference>
<dbReference type="InterPro" id="IPR036526">
    <property type="entry name" value="C-N_Hydrolase_sf"/>
</dbReference>
<accession>A0A4R6TC37</accession>
<dbReference type="PANTHER" id="PTHR43674">
    <property type="entry name" value="NITRILASE C965.09-RELATED"/>
    <property type="match status" value="1"/>
</dbReference>
<protein>
    <submittedName>
        <fullName evidence="3">Putative amidohydrolase</fullName>
    </submittedName>
</protein>
<dbReference type="Pfam" id="PF00795">
    <property type="entry name" value="CN_hydrolase"/>
    <property type="match status" value="1"/>
</dbReference>
<dbReference type="EMBL" id="SNYH01000004">
    <property type="protein sequence ID" value="TDQ25711.1"/>
    <property type="molecule type" value="Genomic_DNA"/>
</dbReference>
<feature type="domain" description="CN hydrolase" evidence="2">
    <location>
        <begin position="1"/>
        <end position="234"/>
    </location>
</feature>
<dbReference type="GO" id="GO:0050126">
    <property type="term" value="F:N-carbamoylputrescine amidase activity"/>
    <property type="evidence" value="ECO:0007669"/>
    <property type="project" value="TreeGrafter"/>
</dbReference>
<dbReference type="OrthoDB" id="9811121at2"/>
<gene>
    <name evidence="3" type="ORF">DFQ07_2137</name>
</gene>
<dbReference type="AlphaFoldDB" id="A0A4R6TC37"/>
<dbReference type="GO" id="GO:0033388">
    <property type="term" value="P:putrescine biosynthetic process from arginine"/>
    <property type="evidence" value="ECO:0007669"/>
    <property type="project" value="TreeGrafter"/>
</dbReference>
<keyword evidence="1 3" id="KW-0378">Hydrolase</keyword>
<evidence type="ECO:0000313" key="4">
    <source>
        <dbReference type="Proteomes" id="UP000295390"/>
    </source>
</evidence>
<dbReference type="InterPro" id="IPR003010">
    <property type="entry name" value="C-N_Hydrolase"/>
</dbReference>
<dbReference type="RefSeq" id="WP_133536536.1">
    <property type="nucleotide sequence ID" value="NZ_SNYH01000004.1"/>
</dbReference>
<dbReference type="Proteomes" id="UP000295390">
    <property type="component" value="Unassembled WGS sequence"/>
</dbReference>
<evidence type="ECO:0000313" key="3">
    <source>
        <dbReference type="EMBL" id="TDQ25711.1"/>
    </source>
</evidence>
<keyword evidence="4" id="KW-1185">Reference proteome</keyword>
<comment type="caution">
    <text evidence="3">The sequence shown here is derived from an EMBL/GenBank/DDBJ whole genome shotgun (WGS) entry which is preliminary data.</text>
</comment>
<sequence length="252" mass="28154">MKICIAQTNPVRGDIQKNIDNHKRLIELSIKNEADLIIFPELSLTGYEPELTESLAFTKDDERLGEFQEISNTNQIVIGVGVPTKNKIGVCISMVIFQPHKPREIYSKEHLHPGEEKYFVSGENLPPIKLKDHTIGFAICYETSISEHSEKAFKNGSNVYIASVLNSINGVDKDIDRISSIAKKYKMISLMANFVGKSGGYDCAGKSSIWNEEGELIEQLDEVNEGIAIVDIETLETIKIQIEKIKITVNEA</sequence>
<dbReference type="InterPro" id="IPR050345">
    <property type="entry name" value="Aliph_Amidase/BUP"/>
</dbReference>
<dbReference type="CDD" id="cd07197">
    <property type="entry name" value="nitrilase"/>
    <property type="match status" value="1"/>
</dbReference>
<dbReference type="SUPFAM" id="SSF56317">
    <property type="entry name" value="Carbon-nitrogen hydrolase"/>
    <property type="match status" value="1"/>
</dbReference>
<evidence type="ECO:0000259" key="2">
    <source>
        <dbReference type="PROSITE" id="PS50263"/>
    </source>
</evidence>